<feature type="transmembrane region" description="Helical" evidence="3">
    <location>
        <begin position="327"/>
        <end position="345"/>
    </location>
</feature>
<feature type="transmembrane region" description="Helical" evidence="3">
    <location>
        <begin position="152"/>
        <end position="173"/>
    </location>
</feature>
<evidence type="ECO:0000256" key="2">
    <source>
        <dbReference type="SAM" id="MobiDB-lite"/>
    </source>
</evidence>
<comment type="caution">
    <text evidence="4">The sequence shown here is derived from an EMBL/GenBank/DDBJ whole genome shotgun (WGS) entry which is preliminary data.</text>
</comment>
<organism evidence="4 5">
    <name type="scientific">Phytophthora aleatoria</name>
    <dbReference type="NCBI Taxonomy" id="2496075"/>
    <lineage>
        <taxon>Eukaryota</taxon>
        <taxon>Sar</taxon>
        <taxon>Stramenopiles</taxon>
        <taxon>Oomycota</taxon>
        <taxon>Peronosporomycetes</taxon>
        <taxon>Peronosporales</taxon>
        <taxon>Peronosporaceae</taxon>
        <taxon>Phytophthora</taxon>
    </lineage>
</organism>
<proteinExistence type="inferred from homology"/>
<dbReference type="PROSITE" id="PS50283">
    <property type="entry name" value="NA_SOLUT_SYMP_3"/>
    <property type="match status" value="1"/>
</dbReference>
<evidence type="ECO:0000256" key="1">
    <source>
        <dbReference type="RuleBase" id="RU362091"/>
    </source>
</evidence>
<reference evidence="4" key="1">
    <citation type="submission" date="2021-01" db="EMBL/GenBank/DDBJ databases">
        <title>Phytophthora aleatoria, a newly-described species from Pinus radiata is distinct from Phytophthora cactorum isolates based on comparative genomics.</title>
        <authorList>
            <person name="Mcdougal R."/>
            <person name="Panda P."/>
            <person name="Williams N."/>
            <person name="Studholme D.J."/>
        </authorList>
    </citation>
    <scope>NUCLEOTIDE SEQUENCE</scope>
    <source>
        <strain evidence="4">NZFS 4037</strain>
    </source>
</reference>
<dbReference type="EMBL" id="JAENGY010000038">
    <property type="protein sequence ID" value="KAG6976176.1"/>
    <property type="molecule type" value="Genomic_DNA"/>
</dbReference>
<dbReference type="FunFam" id="1.20.1730.10:FF:000021">
    <property type="entry name" value="Sodium/glucose cotransporter 1"/>
    <property type="match status" value="1"/>
</dbReference>
<feature type="region of interest" description="Disordered" evidence="2">
    <location>
        <begin position="1"/>
        <end position="42"/>
    </location>
</feature>
<dbReference type="AlphaFoldDB" id="A0A8J5JGI1"/>
<dbReference type="GO" id="GO:0005412">
    <property type="term" value="F:D-glucose:sodium symporter activity"/>
    <property type="evidence" value="ECO:0007669"/>
    <property type="project" value="TreeGrafter"/>
</dbReference>
<feature type="transmembrane region" description="Helical" evidence="3">
    <location>
        <begin position="681"/>
        <end position="703"/>
    </location>
</feature>
<feature type="transmembrane region" description="Helical" evidence="3">
    <location>
        <begin position="736"/>
        <end position="760"/>
    </location>
</feature>
<dbReference type="CDD" id="cd10329">
    <property type="entry name" value="SLC5sbd_SGLT1-like"/>
    <property type="match status" value="1"/>
</dbReference>
<dbReference type="GO" id="GO:0005886">
    <property type="term" value="C:plasma membrane"/>
    <property type="evidence" value="ECO:0007669"/>
    <property type="project" value="TreeGrafter"/>
</dbReference>
<feature type="transmembrane region" description="Helical" evidence="3">
    <location>
        <begin position="640"/>
        <end position="661"/>
    </location>
</feature>
<evidence type="ECO:0008006" key="6">
    <source>
        <dbReference type="Google" id="ProtNLM"/>
    </source>
</evidence>
<name>A0A8J5JGI1_9STRA</name>
<keyword evidence="3" id="KW-1133">Transmembrane helix</keyword>
<feature type="transmembrane region" description="Helical" evidence="3">
    <location>
        <begin position="288"/>
        <end position="307"/>
    </location>
</feature>
<feature type="transmembrane region" description="Helical" evidence="3">
    <location>
        <begin position="531"/>
        <end position="559"/>
    </location>
</feature>
<feature type="transmembrane region" description="Helical" evidence="3">
    <location>
        <begin position="580"/>
        <end position="603"/>
    </location>
</feature>
<dbReference type="PANTHER" id="PTHR11819">
    <property type="entry name" value="SOLUTE CARRIER FAMILY 5"/>
    <property type="match status" value="1"/>
</dbReference>
<evidence type="ECO:0000256" key="3">
    <source>
        <dbReference type="SAM" id="Phobius"/>
    </source>
</evidence>
<dbReference type="PANTHER" id="PTHR11819:SF195">
    <property type="entry name" value="SODIUM_GLUCOSE COTRANSPORTER 4"/>
    <property type="match status" value="1"/>
</dbReference>
<dbReference type="Proteomes" id="UP000709295">
    <property type="component" value="Unassembled WGS sequence"/>
</dbReference>
<keyword evidence="3" id="KW-0472">Membrane</keyword>
<dbReference type="NCBIfam" id="TIGR00813">
    <property type="entry name" value="sss"/>
    <property type="match status" value="1"/>
</dbReference>
<feature type="transmembrane region" description="Helical" evidence="3">
    <location>
        <begin position="615"/>
        <end position="633"/>
    </location>
</feature>
<sequence length="761" mass="84265">MMETNFQRRGSGHAAGVGSTKGSLSPKGTIKKKKQDRKTKERQAQEICNLNVLIGRLEDRDTQQQAFATLIESLPGLDPSMVKEVFALIEKNKNLLGAPPLELQKNIFKHNWSEFEVSCSLAATIRFLSFVKLRFLRPWHLNALKSFNWADILIIVAVLFFTMVVAVIASIQAGDSFLAKYFPCIKQAKRNDAQALESPGDAYLAPEATPGKKLAAGDERGSTISQNRPSASLIARDGPEHQVNEVSNFFLADRGMQWYFVGGALFASNIGAEHFIGMAGDGARRGIAVAMYEWYAAILILCLGWIFSPIYRRCGVYTTPEFLEYRFGAPCRHYLSLITVIMYVLTKMSASIYGGAIVFQATLGWNLYLGAGVCIALSAMYSIAGGLRAVMYTDLFQMCVFTLGGLVVFAYSVNQIGGFEGIKENLDNQDRSSWFHLWKPIDDPDYPWTGMIFGQPLGSIWYWCMDQDLVQRVLSAKDTANAKAGCSFASMLKVLPPFLIVIPGIIASIYFDFSKIDDGTDAAYPTLLTEMMPHGIIGLMISSIITAMMSSLASVFAAGSSVVTNDIYLKFRPDATHKQLVWVGRMSILCFAVLSFCWIPIMRNGTGLYEQIVEIQSYLTPPIGIVLVLGVAWKPANVYGAFSAMIVGGLLGFTRLIFVTIKDDSMDGDLPGVINTFFYMNFQHFALLLWLTAMVVCVVVSLLTQHKNLPDEEVRKYMIHWDKVLKLDATELAKPMWVNVLVAGSGIAALAVTFSMWIYFA</sequence>
<keyword evidence="3" id="KW-0812">Transmembrane</keyword>
<feature type="transmembrane region" description="Helical" evidence="3">
    <location>
        <begin position="395"/>
        <end position="413"/>
    </location>
</feature>
<protein>
    <recommendedName>
        <fullName evidence="6">Sodium/glucose cotransporter</fullName>
    </recommendedName>
</protein>
<feature type="transmembrane region" description="Helical" evidence="3">
    <location>
        <begin position="357"/>
        <end position="383"/>
    </location>
</feature>
<dbReference type="InterPro" id="IPR001734">
    <property type="entry name" value="Na/solute_symporter"/>
</dbReference>
<accession>A0A8J5JGI1</accession>
<gene>
    <name evidence="4" type="ORF">JG688_00001616</name>
</gene>
<comment type="similarity">
    <text evidence="1">Belongs to the sodium:solute symporter (SSF) (TC 2.A.21) family.</text>
</comment>
<evidence type="ECO:0000313" key="5">
    <source>
        <dbReference type="Proteomes" id="UP000709295"/>
    </source>
</evidence>
<feature type="transmembrane region" description="Helical" evidence="3">
    <location>
        <begin position="256"/>
        <end position="276"/>
    </location>
</feature>
<dbReference type="Pfam" id="PF00474">
    <property type="entry name" value="SSF"/>
    <property type="match status" value="1"/>
</dbReference>
<evidence type="ECO:0000313" key="4">
    <source>
        <dbReference type="EMBL" id="KAG6976176.1"/>
    </source>
</evidence>
<feature type="transmembrane region" description="Helical" evidence="3">
    <location>
        <begin position="494"/>
        <end position="511"/>
    </location>
</feature>
<keyword evidence="5" id="KW-1185">Reference proteome</keyword>